<gene>
    <name evidence="3" type="ORF">L9G74_10070</name>
</gene>
<feature type="compositionally biased region" description="Acidic residues" evidence="1">
    <location>
        <begin position="306"/>
        <end position="317"/>
    </location>
</feature>
<feature type="region of interest" description="Disordered" evidence="1">
    <location>
        <begin position="300"/>
        <end position="326"/>
    </location>
</feature>
<dbReference type="InterPro" id="IPR021241">
    <property type="entry name" value="CsiV"/>
</dbReference>
<feature type="signal peptide" evidence="2">
    <location>
        <begin position="1"/>
        <end position="20"/>
    </location>
</feature>
<dbReference type="EMBL" id="JAKOGG010000005">
    <property type="protein sequence ID" value="MCS4556788.1"/>
    <property type="molecule type" value="Genomic_DNA"/>
</dbReference>
<keyword evidence="2" id="KW-0732">Signal</keyword>
<accession>A0ABT2FKE8</accession>
<sequence length="326" mass="36223">MIKHLLLATVASLSTMSAQAANYPWYEVEVYLFERPTNVTEQWPSTPLTLKTDNAIDLITPQVANDITGVAMALSDCNQNSWGGNSFGLNSSGDSNAQAPCQNLNGGSKLVLPKQIPVNIVPNAGKPAAQPSAVLLGADRARFNDEISKLRRLGIEPLLHMTWQQEMRPRRAAQPVHLFAGKNYAEQFQANGMPVSMEAKNNQYGYGQLTEQTTSAPVWQFDGLLTIYLSHYLYVETQFNLREPEQKTLQADESTQTAATVIPYLGVIPMEQNRRIRSTELHYFDHPRLGMLLQVRKMQQPVAGPLEDDEAPEEADEPAATNENNQ</sequence>
<dbReference type="Proteomes" id="UP001201549">
    <property type="component" value="Unassembled WGS sequence"/>
</dbReference>
<organism evidence="3 4">
    <name type="scientific">Shewanella electrica</name>
    <dbReference type="NCBI Taxonomy" id="515560"/>
    <lineage>
        <taxon>Bacteria</taxon>
        <taxon>Pseudomonadati</taxon>
        <taxon>Pseudomonadota</taxon>
        <taxon>Gammaproteobacteria</taxon>
        <taxon>Alteromonadales</taxon>
        <taxon>Shewanellaceae</taxon>
        <taxon>Shewanella</taxon>
    </lineage>
</organism>
<protein>
    <submittedName>
        <fullName evidence="3">Peptidoglycan binding protein CsiV</fullName>
    </submittedName>
</protein>
<proteinExistence type="predicted"/>
<dbReference type="RefSeq" id="WP_238896178.1">
    <property type="nucleotide sequence ID" value="NZ_JAKOGG010000005.1"/>
</dbReference>
<dbReference type="Pfam" id="PF10972">
    <property type="entry name" value="CsiV"/>
    <property type="match status" value="1"/>
</dbReference>
<evidence type="ECO:0000313" key="3">
    <source>
        <dbReference type="EMBL" id="MCS4556788.1"/>
    </source>
</evidence>
<evidence type="ECO:0000256" key="1">
    <source>
        <dbReference type="SAM" id="MobiDB-lite"/>
    </source>
</evidence>
<comment type="caution">
    <text evidence="3">The sequence shown here is derived from an EMBL/GenBank/DDBJ whole genome shotgun (WGS) entry which is preliminary data.</text>
</comment>
<keyword evidence="4" id="KW-1185">Reference proteome</keyword>
<feature type="chain" id="PRO_5047215185" evidence="2">
    <location>
        <begin position="21"/>
        <end position="326"/>
    </location>
</feature>
<evidence type="ECO:0000313" key="4">
    <source>
        <dbReference type="Proteomes" id="UP001201549"/>
    </source>
</evidence>
<evidence type="ECO:0000256" key="2">
    <source>
        <dbReference type="SAM" id="SignalP"/>
    </source>
</evidence>
<name>A0ABT2FKE8_9GAMM</name>
<reference evidence="4" key="2">
    <citation type="submission" date="2023-07" db="EMBL/GenBank/DDBJ databases">
        <title>Shewanella mangrovi sp. nov., an acetaldehyde- degrading bacterium isolated from mangrove sediment.</title>
        <authorList>
            <person name="Liu Y."/>
        </authorList>
    </citation>
    <scope>NUCLEOTIDE SEQUENCE [LARGE SCALE GENOMIC DNA]</scope>
    <source>
        <strain evidence="4">C32</strain>
    </source>
</reference>
<reference evidence="3 4" key="1">
    <citation type="submission" date="2022-02" db="EMBL/GenBank/DDBJ databases">
        <authorList>
            <person name="Zhuang L."/>
        </authorList>
    </citation>
    <scope>NUCLEOTIDE SEQUENCE [LARGE SCALE GENOMIC DNA]</scope>
    <source>
        <strain evidence="3 4">C32</strain>
    </source>
</reference>